<dbReference type="PANTHER" id="PTHR19960:SF25">
    <property type="entry name" value="TEKTIN-1"/>
    <property type="match status" value="1"/>
</dbReference>
<dbReference type="PRINTS" id="PR00511">
    <property type="entry name" value="TEKTIN"/>
</dbReference>
<sequence length="189" mass="22134">MESWQKITLDTIQKSSQEITKARSLRSFIDVLLRQVAEDIFSQTEVTNVAFRKRIGEVKSTKERLEDVHRETLRQVNEIERNLGRLEHELVTKEGFIAACTMRLSERKKRPGTELCLDIPQETLLRELANLTLSCKQLEQMITDSKTTLRYLLNTQMQQEREINVRMNSLKVDEVDCMSLRQGLEFQSF</sequence>
<organism evidence="12 13">
    <name type="scientific">Lutzomyia longipalpis</name>
    <name type="common">Sand fly</name>
    <dbReference type="NCBI Taxonomy" id="7200"/>
    <lineage>
        <taxon>Eukaryota</taxon>
        <taxon>Metazoa</taxon>
        <taxon>Ecdysozoa</taxon>
        <taxon>Arthropoda</taxon>
        <taxon>Hexapoda</taxon>
        <taxon>Insecta</taxon>
        <taxon>Pterygota</taxon>
        <taxon>Neoptera</taxon>
        <taxon>Endopterygota</taxon>
        <taxon>Diptera</taxon>
        <taxon>Nematocera</taxon>
        <taxon>Psychodoidea</taxon>
        <taxon>Psychodidae</taxon>
        <taxon>Lutzomyia</taxon>
        <taxon>Lutzomyia</taxon>
    </lineage>
</organism>
<protein>
    <recommendedName>
        <fullName evidence="10">Tektin</fullName>
    </recommendedName>
</protein>
<evidence type="ECO:0000256" key="2">
    <source>
        <dbReference type="ARBA" id="ARBA00007209"/>
    </source>
</evidence>
<keyword evidence="3" id="KW-0963">Cytoplasm</keyword>
<reference evidence="12" key="1">
    <citation type="submission" date="2020-05" db="UniProtKB">
        <authorList>
            <consortium name="EnsemblMetazoa"/>
        </authorList>
    </citation>
    <scope>IDENTIFICATION</scope>
    <source>
        <strain evidence="12">Jacobina</strain>
    </source>
</reference>
<dbReference type="VEuPathDB" id="VectorBase:LLOJ001793"/>
<keyword evidence="6 10" id="KW-0969">Cilium</keyword>
<evidence type="ECO:0000256" key="3">
    <source>
        <dbReference type="ARBA" id="ARBA00022490"/>
    </source>
</evidence>
<dbReference type="GO" id="GO:0005930">
    <property type="term" value="C:axoneme"/>
    <property type="evidence" value="ECO:0007669"/>
    <property type="project" value="UniProtKB-SubCell"/>
</dbReference>
<evidence type="ECO:0000313" key="12">
    <source>
        <dbReference type="EnsemblMetazoa" id="LLOJ001793-PA"/>
    </source>
</evidence>
<keyword evidence="5 11" id="KW-0175">Coiled coil</keyword>
<comment type="subcellular location">
    <subcellularLocation>
        <location evidence="10">Cytoplasm</location>
        <location evidence="10">Cytoskeleton</location>
        <location evidence="10">Cilium axoneme</location>
    </subcellularLocation>
    <subcellularLocation>
        <location evidence="1">Cytoplasm</location>
        <location evidence="1">Cytoskeleton</location>
        <location evidence="1">Flagellum axoneme</location>
    </subcellularLocation>
</comment>
<dbReference type="AlphaFoldDB" id="A0A1B0CC13"/>
<dbReference type="PANTHER" id="PTHR19960">
    <property type="entry name" value="TEKTIN"/>
    <property type="match status" value="1"/>
</dbReference>
<evidence type="ECO:0000313" key="13">
    <source>
        <dbReference type="Proteomes" id="UP000092461"/>
    </source>
</evidence>
<keyword evidence="7" id="KW-0206">Cytoskeleton</keyword>
<dbReference type="GO" id="GO:0005634">
    <property type="term" value="C:nucleus"/>
    <property type="evidence" value="ECO:0007669"/>
    <property type="project" value="TreeGrafter"/>
</dbReference>
<accession>A0A1B0CC13</accession>
<keyword evidence="4 10" id="KW-0282">Flagellum</keyword>
<evidence type="ECO:0000256" key="11">
    <source>
        <dbReference type="SAM" id="Coils"/>
    </source>
</evidence>
<dbReference type="EnsemblMetazoa" id="LLOJ001793-RA">
    <property type="protein sequence ID" value="LLOJ001793-PA"/>
    <property type="gene ID" value="LLOJ001793"/>
</dbReference>
<feature type="coiled-coil region" evidence="11">
    <location>
        <begin position="62"/>
        <end position="89"/>
    </location>
</feature>
<evidence type="ECO:0000256" key="7">
    <source>
        <dbReference type="ARBA" id="ARBA00023212"/>
    </source>
</evidence>
<dbReference type="Pfam" id="PF03148">
    <property type="entry name" value="Tektin"/>
    <property type="match status" value="1"/>
</dbReference>
<dbReference type="GO" id="GO:0060294">
    <property type="term" value="P:cilium movement involved in cell motility"/>
    <property type="evidence" value="ECO:0007669"/>
    <property type="project" value="UniProtKB-UniRule"/>
</dbReference>
<dbReference type="InterPro" id="IPR048256">
    <property type="entry name" value="Tektin-like"/>
</dbReference>
<dbReference type="VEuPathDB" id="VectorBase:LLONM1_006507"/>
<keyword evidence="13" id="KW-1185">Reference proteome</keyword>
<name>A0A1B0CC13_LUTLO</name>
<dbReference type="GO" id="GO:0015630">
    <property type="term" value="C:microtubule cytoskeleton"/>
    <property type="evidence" value="ECO:0007669"/>
    <property type="project" value="UniProtKB-UniRule"/>
</dbReference>
<evidence type="ECO:0000256" key="9">
    <source>
        <dbReference type="ARBA" id="ARBA00045224"/>
    </source>
</evidence>
<proteinExistence type="inferred from homology"/>
<evidence type="ECO:0000256" key="4">
    <source>
        <dbReference type="ARBA" id="ARBA00022846"/>
    </source>
</evidence>
<evidence type="ECO:0000256" key="8">
    <source>
        <dbReference type="ARBA" id="ARBA00023273"/>
    </source>
</evidence>
<evidence type="ECO:0000256" key="6">
    <source>
        <dbReference type="ARBA" id="ARBA00023069"/>
    </source>
</evidence>
<keyword evidence="8 10" id="KW-0966">Cell projection</keyword>
<evidence type="ECO:0000256" key="5">
    <source>
        <dbReference type="ARBA" id="ARBA00023054"/>
    </source>
</evidence>
<comment type="function">
    <text evidence="9">Microtubule inner protein (MIP) part of the dynein-decorated doublet microtubules (DMTs) in cilia and flagellar axoneme. Forms filamentous polymers in the walls of ciliary and flagellar microtubules.</text>
</comment>
<dbReference type="EMBL" id="AJWK01006078">
    <property type="status" value="NOT_ANNOTATED_CDS"/>
    <property type="molecule type" value="Genomic_DNA"/>
</dbReference>
<evidence type="ECO:0000256" key="1">
    <source>
        <dbReference type="ARBA" id="ARBA00004611"/>
    </source>
</evidence>
<dbReference type="InterPro" id="IPR000435">
    <property type="entry name" value="Tektins"/>
</dbReference>
<comment type="similarity">
    <text evidence="2 10">Belongs to the tektin family.</text>
</comment>
<dbReference type="Proteomes" id="UP000092461">
    <property type="component" value="Unassembled WGS sequence"/>
</dbReference>
<dbReference type="GO" id="GO:0060271">
    <property type="term" value="P:cilium assembly"/>
    <property type="evidence" value="ECO:0007669"/>
    <property type="project" value="UniProtKB-UniRule"/>
</dbReference>
<evidence type="ECO:0000256" key="10">
    <source>
        <dbReference type="RuleBase" id="RU367040"/>
    </source>
</evidence>